<dbReference type="Gene3D" id="3.40.190.10">
    <property type="entry name" value="Periplasmic binding protein-like II"/>
    <property type="match status" value="1"/>
</dbReference>
<dbReference type="PROSITE" id="PS51257">
    <property type="entry name" value="PROKAR_LIPOPROTEIN"/>
    <property type="match status" value="1"/>
</dbReference>
<sequence>MTLTRRTFLSATGAMGLAGALAACGEEGSGTPRAPGRPLTFWCWDGALSDAVVKNVTASFVGRADITTKIVPGDFGQRLTTTLSAGTTVPDITGVKGEDMPTFLTLSRFFLDLNTLGAREIADSFAPAKYAQAATGDGKQIGLPIDLGPTALFLRADLWKRAGLPTDVETLAGRMSSWEGWFACARQLKRRLPGTFSVRNSTDVFAVALAQQAQTFIARDGGFIGDGDTVRTAWDLAVRSITEGLQAGLYADAAFGSALEAGVITGHLGPAWNGLDIASVAPGTFGDWRVAACPGGPGNIGGSYLTLPATCRDPELAFAYIRELLTPQNEGKAFTEAAVFPAVPAAYALPALTAGQPFYGGQSTIEVFGPAAQQLPTVYDAPGNAAIASSYVTELANVEGGKSPESAWQDAVSAGQRTAESAEN</sequence>
<comment type="caution">
    <text evidence="3">The sequence shown here is derived from an EMBL/GenBank/DDBJ whole genome shotgun (WGS) entry which is preliminary data.</text>
</comment>
<dbReference type="PROSITE" id="PS51318">
    <property type="entry name" value="TAT"/>
    <property type="match status" value="1"/>
</dbReference>
<evidence type="ECO:0000256" key="2">
    <source>
        <dbReference type="SAM" id="SignalP"/>
    </source>
</evidence>
<evidence type="ECO:0000313" key="3">
    <source>
        <dbReference type="EMBL" id="GAA3600972.1"/>
    </source>
</evidence>
<protein>
    <submittedName>
        <fullName evidence="3">Extracellular solute-binding protein</fullName>
    </submittedName>
</protein>
<feature type="chain" id="PRO_5046574009" evidence="2">
    <location>
        <begin position="23"/>
        <end position="424"/>
    </location>
</feature>
<evidence type="ECO:0000256" key="1">
    <source>
        <dbReference type="SAM" id="MobiDB-lite"/>
    </source>
</evidence>
<dbReference type="EMBL" id="BAAAZO010000002">
    <property type="protein sequence ID" value="GAA3600972.1"/>
    <property type="molecule type" value="Genomic_DNA"/>
</dbReference>
<dbReference type="InterPro" id="IPR019546">
    <property type="entry name" value="TAT_signal_bac_arc"/>
</dbReference>
<dbReference type="NCBIfam" id="TIGR01409">
    <property type="entry name" value="TAT_signal_seq"/>
    <property type="match status" value="1"/>
</dbReference>
<proteinExistence type="predicted"/>
<keyword evidence="2" id="KW-0732">Signal</keyword>
<dbReference type="InterPro" id="IPR006311">
    <property type="entry name" value="TAT_signal"/>
</dbReference>
<dbReference type="InterPro" id="IPR006059">
    <property type="entry name" value="SBP"/>
</dbReference>
<keyword evidence="4" id="KW-1185">Reference proteome</keyword>
<feature type="region of interest" description="Disordered" evidence="1">
    <location>
        <begin position="401"/>
        <end position="424"/>
    </location>
</feature>
<feature type="signal peptide" evidence="2">
    <location>
        <begin position="1"/>
        <end position="22"/>
    </location>
</feature>
<dbReference type="InterPro" id="IPR050490">
    <property type="entry name" value="Bact_solute-bd_prot1"/>
</dbReference>
<dbReference type="SUPFAM" id="SSF53850">
    <property type="entry name" value="Periplasmic binding protein-like II"/>
    <property type="match status" value="1"/>
</dbReference>
<evidence type="ECO:0000313" key="4">
    <source>
        <dbReference type="Proteomes" id="UP001501074"/>
    </source>
</evidence>
<organism evidence="3 4">
    <name type="scientific">Kineosporia mesophila</name>
    <dbReference type="NCBI Taxonomy" id="566012"/>
    <lineage>
        <taxon>Bacteria</taxon>
        <taxon>Bacillati</taxon>
        <taxon>Actinomycetota</taxon>
        <taxon>Actinomycetes</taxon>
        <taxon>Kineosporiales</taxon>
        <taxon>Kineosporiaceae</taxon>
        <taxon>Kineosporia</taxon>
    </lineage>
</organism>
<dbReference type="PANTHER" id="PTHR43649:SF32">
    <property type="entry name" value="SUGAR BINDING SECRETED PROTEIN"/>
    <property type="match status" value="1"/>
</dbReference>
<gene>
    <name evidence="3" type="ORF">GCM10022223_15810</name>
</gene>
<dbReference type="PANTHER" id="PTHR43649">
    <property type="entry name" value="ARABINOSE-BINDING PROTEIN-RELATED"/>
    <property type="match status" value="1"/>
</dbReference>
<accession>A0ABP6Z979</accession>
<reference evidence="4" key="1">
    <citation type="journal article" date="2019" name="Int. J. Syst. Evol. Microbiol.">
        <title>The Global Catalogue of Microorganisms (GCM) 10K type strain sequencing project: providing services to taxonomists for standard genome sequencing and annotation.</title>
        <authorList>
            <consortium name="The Broad Institute Genomics Platform"/>
            <consortium name="The Broad Institute Genome Sequencing Center for Infectious Disease"/>
            <person name="Wu L."/>
            <person name="Ma J."/>
        </authorList>
    </citation>
    <scope>NUCLEOTIDE SEQUENCE [LARGE SCALE GENOMIC DNA]</scope>
    <source>
        <strain evidence="4">JCM 16902</strain>
    </source>
</reference>
<name>A0ABP6Z979_9ACTN</name>
<dbReference type="Proteomes" id="UP001501074">
    <property type="component" value="Unassembled WGS sequence"/>
</dbReference>
<dbReference type="RefSeq" id="WP_231486327.1">
    <property type="nucleotide sequence ID" value="NZ_BAAAZO010000002.1"/>
</dbReference>
<dbReference type="Pfam" id="PF13416">
    <property type="entry name" value="SBP_bac_8"/>
    <property type="match status" value="1"/>
</dbReference>
<feature type="compositionally biased region" description="Polar residues" evidence="1">
    <location>
        <begin position="415"/>
        <end position="424"/>
    </location>
</feature>